<dbReference type="Pfam" id="PF00989">
    <property type="entry name" value="PAS"/>
    <property type="match status" value="1"/>
</dbReference>
<evidence type="ECO:0000313" key="5">
    <source>
        <dbReference type="Proteomes" id="UP000485058"/>
    </source>
</evidence>
<evidence type="ECO:0000256" key="1">
    <source>
        <dbReference type="ARBA" id="ARBA00022543"/>
    </source>
</evidence>
<proteinExistence type="predicted"/>
<dbReference type="InterPro" id="IPR035965">
    <property type="entry name" value="PAS-like_dom_sf"/>
</dbReference>
<dbReference type="GO" id="GO:0006355">
    <property type="term" value="P:regulation of DNA-templated transcription"/>
    <property type="evidence" value="ECO:0007669"/>
    <property type="project" value="InterPro"/>
</dbReference>
<evidence type="ECO:0000313" key="4">
    <source>
        <dbReference type="EMBL" id="GFH20382.1"/>
    </source>
</evidence>
<name>A0A699ZWR9_HAELA</name>
<evidence type="ECO:0000259" key="3">
    <source>
        <dbReference type="Pfam" id="PF00989"/>
    </source>
</evidence>
<keyword evidence="1" id="KW-0675">Receptor</keyword>
<dbReference type="GO" id="GO:0009881">
    <property type="term" value="F:photoreceptor activity"/>
    <property type="evidence" value="ECO:0007669"/>
    <property type="project" value="UniProtKB-KW"/>
</dbReference>
<feature type="non-terminal residue" evidence="4">
    <location>
        <position position="89"/>
    </location>
</feature>
<dbReference type="InterPro" id="IPR000014">
    <property type="entry name" value="PAS"/>
</dbReference>
<protein>
    <recommendedName>
        <fullName evidence="3">PAS fold domain-containing protein</fullName>
    </recommendedName>
</protein>
<dbReference type="NCBIfam" id="TIGR00229">
    <property type="entry name" value="sensory_box"/>
    <property type="match status" value="1"/>
</dbReference>
<dbReference type="InterPro" id="IPR052994">
    <property type="entry name" value="Tiny_macrocysts_regulators"/>
</dbReference>
<keyword evidence="2" id="KW-0716">Sensory transduction</keyword>
<dbReference type="Gene3D" id="3.30.450.20">
    <property type="entry name" value="PAS domain"/>
    <property type="match status" value="1"/>
</dbReference>
<reference evidence="4 5" key="1">
    <citation type="submission" date="2020-02" db="EMBL/GenBank/DDBJ databases">
        <title>Draft genome sequence of Haematococcus lacustris strain NIES-144.</title>
        <authorList>
            <person name="Morimoto D."/>
            <person name="Nakagawa S."/>
            <person name="Yoshida T."/>
            <person name="Sawayama S."/>
        </authorList>
    </citation>
    <scope>NUCLEOTIDE SEQUENCE [LARGE SCALE GENOMIC DNA]</scope>
    <source>
        <strain evidence="4 5">NIES-144</strain>
    </source>
</reference>
<keyword evidence="5" id="KW-1185">Reference proteome</keyword>
<dbReference type="CDD" id="cd00130">
    <property type="entry name" value="PAS"/>
    <property type="match status" value="1"/>
</dbReference>
<evidence type="ECO:0000256" key="2">
    <source>
        <dbReference type="ARBA" id="ARBA00022606"/>
    </source>
</evidence>
<keyword evidence="1" id="KW-0600">Photoreceptor protein</keyword>
<feature type="non-terminal residue" evidence="4">
    <location>
        <position position="1"/>
    </location>
</feature>
<accession>A0A699ZWR9</accession>
<comment type="caution">
    <text evidence="4">The sequence shown here is derived from an EMBL/GenBank/DDBJ whole genome shotgun (WGS) entry which is preliminary data.</text>
</comment>
<keyword evidence="1" id="KW-0157">Chromophore</keyword>
<gene>
    <name evidence="4" type="ORF">HaLaN_17493</name>
</gene>
<organism evidence="4 5">
    <name type="scientific">Haematococcus lacustris</name>
    <name type="common">Green alga</name>
    <name type="synonym">Haematococcus pluvialis</name>
    <dbReference type="NCBI Taxonomy" id="44745"/>
    <lineage>
        <taxon>Eukaryota</taxon>
        <taxon>Viridiplantae</taxon>
        <taxon>Chlorophyta</taxon>
        <taxon>core chlorophytes</taxon>
        <taxon>Chlorophyceae</taxon>
        <taxon>CS clade</taxon>
        <taxon>Chlamydomonadales</taxon>
        <taxon>Haematococcaceae</taxon>
        <taxon>Haematococcus</taxon>
    </lineage>
</organism>
<dbReference type="InterPro" id="IPR013767">
    <property type="entry name" value="PAS_fold"/>
</dbReference>
<sequence>MSRNDDTKGIIIMGANCLIRMINDAACELVGYQYKSELMGKNINAIVPPPFSRNHNNYVRNYIQTGQSKVLDKLREFVVLHKERYVRPI</sequence>
<dbReference type="AlphaFoldDB" id="A0A699ZWR9"/>
<dbReference type="PANTHER" id="PTHR31600">
    <property type="entry name" value="TINY MACROCYSTS PROTEIN B-RELATED"/>
    <property type="match status" value="1"/>
</dbReference>
<dbReference type="EMBL" id="BLLF01001623">
    <property type="protein sequence ID" value="GFH20382.1"/>
    <property type="molecule type" value="Genomic_DNA"/>
</dbReference>
<dbReference type="SUPFAM" id="SSF55785">
    <property type="entry name" value="PYP-like sensor domain (PAS domain)"/>
    <property type="match status" value="1"/>
</dbReference>
<dbReference type="PANTHER" id="PTHR31600:SF2">
    <property type="entry name" value="GAMETE ENRICHED GENE 10 PROTEIN-RELATED"/>
    <property type="match status" value="1"/>
</dbReference>
<dbReference type="Proteomes" id="UP000485058">
    <property type="component" value="Unassembled WGS sequence"/>
</dbReference>
<feature type="domain" description="PAS fold" evidence="3">
    <location>
        <begin position="9"/>
        <end position="69"/>
    </location>
</feature>